<dbReference type="InterPro" id="IPR013785">
    <property type="entry name" value="Aldolase_TIM"/>
</dbReference>
<evidence type="ECO:0000313" key="3">
    <source>
        <dbReference type="Proteomes" id="UP000680304"/>
    </source>
</evidence>
<dbReference type="InterPro" id="IPR000771">
    <property type="entry name" value="FBA_II"/>
</dbReference>
<comment type="caution">
    <text evidence="2">The sequence shown here is derived from an EMBL/GenBank/DDBJ whole genome shotgun (WGS) entry which is preliminary data.</text>
</comment>
<evidence type="ECO:0000256" key="1">
    <source>
        <dbReference type="ARBA" id="ARBA00001947"/>
    </source>
</evidence>
<dbReference type="EMBL" id="BOVJ01000114">
    <property type="protein sequence ID" value="GIQ64944.1"/>
    <property type="molecule type" value="Genomic_DNA"/>
</dbReference>
<keyword evidence="3" id="KW-1185">Reference proteome</keyword>
<accession>A0ABQ4N9M2</accession>
<name>A0ABQ4N9M2_9BACL</name>
<sequence>MPLVSMNEFLPKAKANKFAVGQFNMNNLEFAQAITEAAIAENRPSSSGLAKAP</sequence>
<protein>
    <recommendedName>
        <fullName evidence="4">Fructose-bisphosphate aldolase</fullName>
    </recommendedName>
</protein>
<comment type="cofactor">
    <cofactor evidence="1">
        <name>Zn(2+)</name>
        <dbReference type="ChEBI" id="CHEBI:29105"/>
    </cofactor>
</comment>
<dbReference type="Pfam" id="PF01116">
    <property type="entry name" value="F_bP_aldolase"/>
    <property type="match status" value="1"/>
</dbReference>
<reference evidence="2 3" key="1">
    <citation type="submission" date="2021-04" db="EMBL/GenBank/DDBJ databases">
        <title>Draft genome sequence of Paenibacillus cisolokensis, LC2-13A.</title>
        <authorList>
            <person name="Uke A."/>
            <person name="Chhe C."/>
            <person name="Baramee S."/>
            <person name="Kosugi A."/>
        </authorList>
    </citation>
    <scope>NUCLEOTIDE SEQUENCE [LARGE SCALE GENOMIC DNA]</scope>
    <source>
        <strain evidence="2 3">LC2-13A</strain>
    </source>
</reference>
<gene>
    <name evidence="2" type="ORF">PACILC2_35120</name>
</gene>
<organism evidence="2 3">
    <name type="scientific">Paenibacillus cisolokensis</name>
    <dbReference type="NCBI Taxonomy" id="1658519"/>
    <lineage>
        <taxon>Bacteria</taxon>
        <taxon>Bacillati</taxon>
        <taxon>Bacillota</taxon>
        <taxon>Bacilli</taxon>
        <taxon>Bacillales</taxon>
        <taxon>Paenibacillaceae</taxon>
        <taxon>Paenibacillus</taxon>
    </lineage>
</organism>
<evidence type="ECO:0000313" key="2">
    <source>
        <dbReference type="EMBL" id="GIQ64944.1"/>
    </source>
</evidence>
<dbReference type="Gene3D" id="3.20.20.70">
    <property type="entry name" value="Aldolase class I"/>
    <property type="match status" value="1"/>
</dbReference>
<dbReference type="SUPFAM" id="SSF51569">
    <property type="entry name" value="Aldolase"/>
    <property type="match status" value="1"/>
</dbReference>
<dbReference type="Proteomes" id="UP000680304">
    <property type="component" value="Unassembled WGS sequence"/>
</dbReference>
<evidence type="ECO:0008006" key="4">
    <source>
        <dbReference type="Google" id="ProtNLM"/>
    </source>
</evidence>
<proteinExistence type="predicted"/>